<evidence type="ECO:0008006" key="3">
    <source>
        <dbReference type="Google" id="ProtNLM"/>
    </source>
</evidence>
<dbReference type="PANTHER" id="PTHR16138:SF7">
    <property type="entry name" value="PALMITOYL-PROTEIN THIOESTERASE ABHD10, MITOCHONDRIAL"/>
    <property type="match status" value="1"/>
</dbReference>
<dbReference type="Gene3D" id="3.40.50.1820">
    <property type="entry name" value="alpha/beta hydrolase"/>
    <property type="match status" value="1"/>
</dbReference>
<accession>A0A381ZVP8</accession>
<sequence>WLMMLAAKARKNKVCGLLGLAAATDFGRSMYSDLPQKSKKEIQNKGLTKIKSYDFSYILTKKFFREAKKNNILNKPFKFNKPIILIHGLKDDVVSHKMPQKIMNNTTSKNVQVHYLKSSDHRLSSEEDLRSITKAIDTIRILI</sequence>
<dbReference type="GO" id="GO:0004553">
    <property type="term" value="F:hydrolase activity, hydrolyzing O-glycosyl compounds"/>
    <property type="evidence" value="ECO:0007669"/>
    <property type="project" value="TreeGrafter"/>
</dbReference>
<dbReference type="InterPro" id="IPR029058">
    <property type="entry name" value="AB_hydrolase_fold"/>
</dbReference>
<dbReference type="PANTHER" id="PTHR16138">
    <property type="entry name" value="MYCOPHENOLIC ACID ACYL-GLUCURONIDE ESTERASE, MITOCHONDRIAL"/>
    <property type="match status" value="1"/>
</dbReference>
<dbReference type="InterPro" id="IPR052382">
    <property type="entry name" value="ABHD10_acyl-thioesterase"/>
</dbReference>
<gene>
    <name evidence="2" type="ORF">METZ01_LOCUS146093</name>
</gene>
<dbReference type="GO" id="GO:0005739">
    <property type="term" value="C:mitochondrion"/>
    <property type="evidence" value="ECO:0007669"/>
    <property type="project" value="TreeGrafter"/>
</dbReference>
<dbReference type="AlphaFoldDB" id="A0A381ZVP8"/>
<proteinExistence type="predicted"/>
<dbReference type="SUPFAM" id="SSF53474">
    <property type="entry name" value="alpha/beta-Hydrolases"/>
    <property type="match status" value="1"/>
</dbReference>
<dbReference type="GO" id="GO:0008474">
    <property type="term" value="F:palmitoyl-(protein) hydrolase activity"/>
    <property type="evidence" value="ECO:0007669"/>
    <property type="project" value="TreeGrafter"/>
</dbReference>
<protein>
    <recommendedName>
        <fullName evidence="3">Peptidase S9 prolyl oligopeptidase catalytic domain-containing protein</fullName>
    </recommendedName>
</protein>
<name>A0A381ZVP8_9ZZZZ</name>
<keyword evidence="1" id="KW-0378">Hydrolase</keyword>
<feature type="non-terminal residue" evidence="2">
    <location>
        <position position="1"/>
    </location>
</feature>
<dbReference type="EMBL" id="UINC01022825">
    <property type="protein sequence ID" value="SVA93239.1"/>
    <property type="molecule type" value="Genomic_DNA"/>
</dbReference>
<reference evidence="2" key="1">
    <citation type="submission" date="2018-05" db="EMBL/GenBank/DDBJ databases">
        <authorList>
            <person name="Lanie J.A."/>
            <person name="Ng W.-L."/>
            <person name="Kazmierczak K.M."/>
            <person name="Andrzejewski T.M."/>
            <person name="Davidsen T.M."/>
            <person name="Wayne K.J."/>
            <person name="Tettelin H."/>
            <person name="Glass J.I."/>
            <person name="Rusch D."/>
            <person name="Podicherti R."/>
            <person name="Tsui H.-C.T."/>
            <person name="Winkler M.E."/>
        </authorList>
    </citation>
    <scope>NUCLEOTIDE SEQUENCE</scope>
</reference>
<evidence type="ECO:0000256" key="1">
    <source>
        <dbReference type="ARBA" id="ARBA00022801"/>
    </source>
</evidence>
<evidence type="ECO:0000313" key="2">
    <source>
        <dbReference type="EMBL" id="SVA93239.1"/>
    </source>
</evidence>
<organism evidence="2">
    <name type="scientific">marine metagenome</name>
    <dbReference type="NCBI Taxonomy" id="408172"/>
    <lineage>
        <taxon>unclassified sequences</taxon>
        <taxon>metagenomes</taxon>
        <taxon>ecological metagenomes</taxon>
    </lineage>
</organism>